<name>A0A177EAT9_9MICR</name>
<evidence type="ECO:0000313" key="2">
    <source>
        <dbReference type="EMBL" id="OAG29045.1"/>
    </source>
</evidence>
<proteinExistence type="predicted"/>
<gene>
    <name evidence="2" type="ORF">NEDG_01184</name>
</gene>
<evidence type="ECO:0000256" key="1">
    <source>
        <dbReference type="SAM" id="MobiDB-lite"/>
    </source>
</evidence>
<dbReference type="Proteomes" id="UP000185944">
    <property type="component" value="Unassembled WGS sequence"/>
</dbReference>
<protein>
    <submittedName>
        <fullName evidence="2">Uncharacterized protein</fullName>
    </submittedName>
</protein>
<dbReference type="AlphaFoldDB" id="A0A177EAT9"/>
<reference evidence="2 3" key="1">
    <citation type="submission" date="2016-02" db="EMBL/GenBank/DDBJ databases">
        <title>Discovery of a natural microsporidian pathogen with a broad tissue tropism in Caenorhabditis elegans.</title>
        <authorList>
            <person name="Luallen R.J."/>
            <person name="Reinke A.W."/>
            <person name="Tong L."/>
            <person name="Botts M.R."/>
            <person name="Felix M.-A."/>
            <person name="Troemel E.R."/>
        </authorList>
    </citation>
    <scope>NUCLEOTIDE SEQUENCE [LARGE SCALE GENOMIC DNA]</scope>
    <source>
        <strain evidence="2 3">JUm2807</strain>
    </source>
</reference>
<dbReference type="VEuPathDB" id="MicrosporidiaDB:NEDG_01184"/>
<dbReference type="RefSeq" id="XP_067543790.1">
    <property type="nucleotide sequence ID" value="XM_067688602.1"/>
</dbReference>
<keyword evidence="3" id="KW-1185">Reference proteome</keyword>
<feature type="region of interest" description="Disordered" evidence="1">
    <location>
        <begin position="1"/>
        <end position="20"/>
    </location>
</feature>
<dbReference type="EMBL" id="LTDL01000042">
    <property type="protein sequence ID" value="OAG29045.1"/>
    <property type="molecule type" value="Genomic_DNA"/>
</dbReference>
<evidence type="ECO:0000313" key="3">
    <source>
        <dbReference type="Proteomes" id="UP000185944"/>
    </source>
</evidence>
<dbReference type="OrthoDB" id="2195422at2759"/>
<comment type="caution">
    <text evidence="2">The sequence shown here is derived from an EMBL/GenBank/DDBJ whole genome shotgun (WGS) entry which is preliminary data.</text>
</comment>
<dbReference type="GeneID" id="93647534"/>
<sequence length="539" mass="61683">MQEDNRQTLLGGGDGSYTSTLSTVALPRIRPSTPPLPSKSQMPTPFEQIKSLKYLFHSCSVPSCPTTQKVEAHLLFYSNALYCVVHHGDSSLTTETFPLICLFECSVLEELSGRDKEGPEMDYTYTDVYCEQDVESLSFRVFQNLLQRCNVLESSECLYSMLMVLYMRKEYERFFTIYDMKRCHTIPTYQLALLSSLCLRERAPKTILAQLQACLKLTEVADKLPEEESRWVEALKNPSAIRIEHLSPQEREALYYALRRWFNQEYRAYHWTTSLKQWSGSKDTEGAAEAMIDLCVKFREYEKGWSIYKEVFAGALPSLRILRLSSQVMTLAIRALNTHSTATWTERLLEVSTVISRLDIDKVLKIKNTFSMLVEINSYSHMSYLSGRVIMQYPPSLISTTTLLVILRSTLSALERHPKEVEEETAERCTPPLIAEALSLYTIWKKNSERGILSTLFFGTSDDSFEVYSLVLSITLLLRRKETTLAVCRDIWESGLDVTPALAPPLVQTHASTCLCTKYINSHEKRAYLSHIITELAKR</sequence>
<accession>A0A177EAT9</accession>
<organism evidence="2 3">
    <name type="scientific">Nematocida displodere</name>
    <dbReference type="NCBI Taxonomy" id="1805483"/>
    <lineage>
        <taxon>Eukaryota</taxon>
        <taxon>Fungi</taxon>
        <taxon>Fungi incertae sedis</taxon>
        <taxon>Microsporidia</taxon>
        <taxon>Nematocida</taxon>
    </lineage>
</organism>